<dbReference type="GO" id="GO:0030670">
    <property type="term" value="C:phagocytic vesicle membrane"/>
    <property type="evidence" value="ECO:0007669"/>
    <property type="project" value="UniProtKB-SubCell"/>
</dbReference>
<dbReference type="InterPro" id="IPR032675">
    <property type="entry name" value="LRR_dom_sf"/>
</dbReference>
<dbReference type="InterPro" id="IPR039707">
    <property type="entry name" value="MPEG1"/>
</dbReference>
<feature type="transmembrane region" description="Helical" evidence="2">
    <location>
        <begin position="12"/>
        <end position="35"/>
    </location>
</feature>
<keyword evidence="2" id="KW-0472">Membrane</keyword>
<evidence type="ECO:0000313" key="5">
    <source>
        <dbReference type="Proteomes" id="UP000225706"/>
    </source>
</evidence>
<organism evidence="4 5">
    <name type="scientific">Stylophora pistillata</name>
    <name type="common">Smooth cauliflower coral</name>
    <dbReference type="NCBI Taxonomy" id="50429"/>
    <lineage>
        <taxon>Eukaryota</taxon>
        <taxon>Metazoa</taxon>
        <taxon>Cnidaria</taxon>
        <taxon>Anthozoa</taxon>
        <taxon>Hexacorallia</taxon>
        <taxon>Scleractinia</taxon>
        <taxon>Astrocoeniina</taxon>
        <taxon>Pocilloporidae</taxon>
        <taxon>Stylophora</taxon>
    </lineage>
</organism>
<gene>
    <name evidence="4" type="primary">MPEG1</name>
    <name evidence="4" type="ORF">AWC38_SpisGene20852</name>
</gene>
<feature type="region of interest" description="Disordered" evidence="1">
    <location>
        <begin position="1349"/>
        <end position="1377"/>
    </location>
</feature>
<evidence type="ECO:0000259" key="3">
    <source>
        <dbReference type="PROSITE" id="PS51412"/>
    </source>
</evidence>
<proteinExistence type="predicted"/>
<reference evidence="5" key="1">
    <citation type="journal article" date="2017" name="bioRxiv">
        <title>Comparative analysis of the genomes of Stylophora pistillata and Acropora digitifera provides evidence for extensive differences between species of corals.</title>
        <authorList>
            <person name="Voolstra C.R."/>
            <person name="Li Y."/>
            <person name="Liew Y.J."/>
            <person name="Baumgarten S."/>
            <person name="Zoccola D."/>
            <person name="Flot J.-F."/>
            <person name="Tambutte S."/>
            <person name="Allemand D."/>
            <person name="Aranda M."/>
        </authorList>
    </citation>
    <scope>NUCLEOTIDE SEQUENCE [LARGE SCALE GENOMIC DNA]</scope>
</reference>
<evidence type="ECO:0000256" key="2">
    <source>
        <dbReference type="SAM" id="Phobius"/>
    </source>
</evidence>
<keyword evidence="5" id="KW-1185">Reference proteome</keyword>
<dbReference type="EMBL" id="LSMT01000706">
    <property type="protein sequence ID" value="PFX14950.1"/>
    <property type="molecule type" value="Genomic_DNA"/>
</dbReference>
<protein>
    <submittedName>
        <fullName evidence="4">Macrophage-expressed gene 1 protein</fullName>
    </submittedName>
</protein>
<dbReference type="PROSITE" id="PS51412">
    <property type="entry name" value="MACPF_2"/>
    <property type="match status" value="1"/>
</dbReference>
<comment type="caution">
    <text evidence="4">The sequence shown here is derived from an EMBL/GenBank/DDBJ whole genome shotgun (WGS) entry which is preliminary data.</text>
</comment>
<keyword evidence="2" id="KW-0812">Transmembrane</keyword>
<dbReference type="PANTHER" id="PTHR31463">
    <property type="entry name" value="MACROPHAGE-EXPRESSED GENE 1 PROTEIN"/>
    <property type="match status" value="1"/>
</dbReference>
<keyword evidence="2" id="KW-1133">Transmembrane helix</keyword>
<dbReference type="Gene3D" id="3.80.10.10">
    <property type="entry name" value="Ribonuclease Inhibitor"/>
    <property type="match status" value="1"/>
</dbReference>
<dbReference type="PANTHER" id="PTHR31463:SF1">
    <property type="entry name" value="MACROPHAGE-EXPRESSED GENE 1 PROTEIN"/>
    <property type="match status" value="1"/>
</dbReference>
<dbReference type="CDD" id="cd22579">
    <property type="entry name" value="MPEG1_P2"/>
    <property type="match status" value="1"/>
</dbReference>
<dbReference type="GO" id="GO:0002250">
    <property type="term" value="P:adaptive immune response"/>
    <property type="evidence" value="ECO:0007669"/>
    <property type="project" value="UniProtKB-KW"/>
</dbReference>
<dbReference type="Pfam" id="PF01823">
    <property type="entry name" value="MACPF"/>
    <property type="match status" value="1"/>
</dbReference>
<feature type="domain" description="MACPF" evidence="3">
    <location>
        <begin position="43"/>
        <end position="372"/>
    </location>
</feature>
<evidence type="ECO:0000256" key="1">
    <source>
        <dbReference type="SAM" id="MobiDB-lite"/>
    </source>
</evidence>
<dbReference type="InterPro" id="IPR020864">
    <property type="entry name" value="MACPF"/>
</dbReference>
<sequence>MLLATFYVANELFVMALAAGFFQTFGLFQVSLVLLGCGLVSAENDSSPRFLVGDSRNCPLTSGVYRFEVLPGGGWDNLRNLHMGAVSVMNYSNCKTSDDGKYLIPDDVFLYPVKESKVHEFAEMYDHWNDYSSTTAKSINDEASGKFHFARISGSYSSEFESVKKHQVEGKTVSTRAQVRHHLYTVKLQPNAPLQLGFKSRLLEIASHLQHNNTAFASFLAQVLVGDFGTHYVTTVKAGAVLAKVDHLKKKFVGDFDKDKSKIAAGASASFFGVFGASASYTHTTDKKVLDQYKQNTVYSTVYTFGGPPFRANFTINKWEDQMADELVAVDRSGDPLHFAITPGSVPELSEELLFKLTKVVEKAINQYYEHNTIRGCTKMDSPNFSFQANLDDGSCGSPTNNYTFGGVYQTCQCEGSPASNPCGSFVQKNPLTADFTCSNGYEAVMVHQGRTPQSCHRECHGWFVFKSCHNLCGFSNYYTYWCVAKGLAPPNTGYLFGGLYSDVLKNPVTQDHSCPLKFYALRFGATMHVCVSDDYELGVQRSVPFGGFFSCNAGNPLGVKKSADSAKGSNGHSSLELFVEQSSPSVWPKTCPIGYSQHLGAIDEDFLFPLKMTLQPDFQLAIHETGCPLTSGVYHFEVLPGGGWDNLRNVHIGAVSVMNYSKCKTSDDVKYLIPDDVFPYPIKESKSVPELSEELVFKLANVVEKAIKQYYEHNTRGCTKLNSPDFSFQANLDDGSCESPTNNYTFGGVYQTCQCEGSPSSNPCGSFVQKNPLTADYTCSNGYEAVMTLQCANVLEELNLTKATRDDLTEFKWPLQSTDSLEKGFVSPQHLQMLLLRFPHLKVLKVALDSIASPPPTFIAFLQKVNLRELELTGFSLRSALPPQIIHNRDMCLKTIASSQRLAAIVTRLELKTCPLFFTSDHLRIMLKLMASLRHLIIGAGMVHRDRKSLLSIESASLSTLMLDGLSTLRMQCLRCNTPVLKEFQLINCLDLTAAFVFSNSLESMCLRNLANIHNLKSTSTRLNHLEFVGCHSMPTTTLRNFLKRHQTISKLSIVGELTGLTLFGAMCPNLKVLNILLCQALKLRSIKIDCPELEHFHCDVHTEPEAFPNERSTCTVFIRSQKLEHVSIHLPNATAIAVKCEELGYLSVKMSEVGSDNKAALDFEVISGKITMVATTNCKFSRYYLQSRFIGRLTLESCDMESDGETIPRLEVHTKAIDSLRLVNCHHLQCAELRIRQERLEQVSFEECNNLRNIVMSRAVKHTPEMEMVKFFSILVSIMDISEENAEVKIQQETRGTNGNETKEEDPKRQITQTDHLNRRLLGAFLARLNSSESTVLTNLPQMDVYDDEDFETDGNCTDNRSVKEENINEAPKGS</sequence>
<dbReference type="GO" id="GO:0045087">
    <property type="term" value="P:innate immune response"/>
    <property type="evidence" value="ECO:0007669"/>
    <property type="project" value="UniProtKB-KW"/>
</dbReference>
<accession>A0A2B4REP2</accession>
<evidence type="ECO:0000313" key="4">
    <source>
        <dbReference type="EMBL" id="PFX14950.1"/>
    </source>
</evidence>
<dbReference type="SMART" id="SM00457">
    <property type="entry name" value="MACPF"/>
    <property type="match status" value="1"/>
</dbReference>
<dbReference type="Proteomes" id="UP000225706">
    <property type="component" value="Unassembled WGS sequence"/>
</dbReference>
<dbReference type="OrthoDB" id="5950457at2759"/>
<name>A0A2B4REP2_STYPI</name>
<feature type="region of interest" description="Disordered" evidence="1">
    <location>
        <begin position="1291"/>
        <end position="1316"/>
    </location>
</feature>